<gene>
    <name evidence="1" type="ORF">Sradi_7079200</name>
</gene>
<proteinExistence type="predicted"/>
<dbReference type="AlphaFoldDB" id="A0AAW2J435"/>
<reference evidence="1" key="1">
    <citation type="submission" date="2020-06" db="EMBL/GenBank/DDBJ databases">
        <authorList>
            <person name="Li T."/>
            <person name="Hu X."/>
            <person name="Zhang T."/>
            <person name="Song X."/>
            <person name="Zhang H."/>
            <person name="Dai N."/>
            <person name="Sheng W."/>
            <person name="Hou X."/>
            <person name="Wei L."/>
        </authorList>
    </citation>
    <scope>NUCLEOTIDE SEQUENCE</scope>
    <source>
        <strain evidence="1">G02</strain>
        <tissue evidence="1">Leaf</tissue>
    </source>
</reference>
<reference evidence="1" key="2">
    <citation type="journal article" date="2024" name="Plant">
        <title>Genomic evolution and insights into agronomic trait innovations of Sesamum species.</title>
        <authorList>
            <person name="Miao H."/>
            <person name="Wang L."/>
            <person name="Qu L."/>
            <person name="Liu H."/>
            <person name="Sun Y."/>
            <person name="Le M."/>
            <person name="Wang Q."/>
            <person name="Wei S."/>
            <person name="Zheng Y."/>
            <person name="Lin W."/>
            <person name="Duan Y."/>
            <person name="Cao H."/>
            <person name="Xiong S."/>
            <person name="Wang X."/>
            <person name="Wei L."/>
            <person name="Li C."/>
            <person name="Ma Q."/>
            <person name="Ju M."/>
            <person name="Zhao R."/>
            <person name="Li G."/>
            <person name="Mu C."/>
            <person name="Tian Q."/>
            <person name="Mei H."/>
            <person name="Zhang T."/>
            <person name="Gao T."/>
            <person name="Zhang H."/>
        </authorList>
    </citation>
    <scope>NUCLEOTIDE SEQUENCE</scope>
    <source>
        <strain evidence="1">G02</strain>
    </source>
</reference>
<protein>
    <submittedName>
        <fullName evidence="1">Uncharacterized protein</fullName>
    </submittedName>
</protein>
<accession>A0AAW2J435</accession>
<name>A0AAW2J435_SESRA</name>
<evidence type="ECO:0000313" key="1">
    <source>
        <dbReference type="EMBL" id="KAL0289182.1"/>
    </source>
</evidence>
<comment type="caution">
    <text evidence="1">The sequence shown here is derived from an EMBL/GenBank/DDBJ whole genome shotgun (WGS) entry which is preliminary data.</text>
</comment>
<sequence>MEGVTGISDMRKALCFTRSLPGRHARASPDCNGWAWLCSPVVLREPPSKRKSSGHRRCHGAWGGRTTHQEKLRMSLVNVELGVEKQVQ</sequence>
<organism evidence="1">
    <name type="scientific">Sesamum radiatum</name>
    <name type="common">Black benniseed</name>
    <dbReference type="NCBI Taxonomy" id="300843"/>
    <lineage>
        <taxon>Eukaryota</taxon>
        <taxon>Viridiplantae</taxon>
        <taxon>Streptophyta</taxon>
        <taxon>Embryophyta</taxon>
        <taxon>Tracheophyta</taxon>
        <taxon>Spermatophyta</taxon>
        <taxon>Magnoliopsida</taxon>
        <taxon>eudicotyledons</taxon>
        <taxon>Gunneridae</taxon>
        <taxon>Pentapetalae</taxon>
        <taxon>asterids</taxon>
        <taxon>lamiids</taxon>
        <taxon>Lamiales</taxon>
        <taxon>Pedaliaceae</taxon>
        <taxon>Sesamum</taxon>
    </lineage>
</organism>
<dbReference type="EMBL" id="JACGWJ010000716">
    <property type="protein sequence ID" value="KAL0289182.1"/>
    <property type="molecule type" value="Genomic_DNA"/>
</dbReference>